<keyword evidence="9" id="KW-0449">Lipoprotein</keyword>
<dbReference type="SUPFAM" id="SSF52540">
    <property type="entry name" value="P-loop containing nucleoside triphosphate hydrolases"/>
    <property type="match status" value="1"/>
</dbReference>
<dbReference type="PRINTS" id="PR01241">
    <property type="entry name" value="GPROTEINAFNG"/>
</dbReference>
<evidence type="ECO:0000256" key="4">
    <source>
        <dbReference type="ARBA" id="ARBA00022741"/>
    </source>
</evidence>
<dbReference type="SUPFAM" id="SSF47895">
    <property type="entry name" value="Transducin (alpha subunit), insertion domain"/>
    <property type="match status" value="1"/>
</dbReference>
<dbReference type="PROSITE" id="PS51882">
    <property type="entry name" value="G_ALPHA"/>
    <property type="match status" value="1"/>
</dbReference>
<dbReference type="GO" id="GO:0005737">
    <property type="term" value="C:cytoplasm"/>
    <property type="evidence" value="ECO:0007669"/>
    <property type="project" value="TreeGrafter"/>
</dbReference>
<feature type="compositionally biased region" description="Low complexity" evidence="10">
    <location>
        <begin position="599"/>
        <end position="614"/>
    </location>
</feature>
<accession>A0A7C8I386</accession>
<dbReference type="SMART" id="SM00275">
    <property type="entry name" value="G_alpha"/>
    <property type="match status" value="1"/>
</dbReference>
<dbReference type="GO" id="GO:0007189">
    <property type="term" value="P:adenylate cyclase-activating G protein-coupled receptor signaling pathway"/>
    <property type="evidence" value="ECO:0007669"/>
    <property type="project" value="TreeGrafter"/>
</dbReference>
<comment type="caution">
    <text evidence="11">The sequence shown here is derived from an EMBL/GenBank/DDBJ whole genome shotgun (WGS) entry which is preliminary data.</text>
</comment>
<dbReference type="OrthoDB" id="5817230at2759"/>
<dbReference type="GO" id="GO:0005525">
    <property type="term" value="F:GTP binding"/>
    <property type="evidence" value="ECO:0007669"/>
    <property type="project" value="UniProtKB-KW"/>
</dbReference>
<dbReference type="InterPro" id="IPR011025">
    <property type="entry name" value="GproteinA_insert"/>
</dbReference>
<dbReference type="GO" id="GO:0031683">
    <property type="term" value="F:G-protein beta/gamma-subunit complex binding"/>
    <property type="evidence" value="ECO:0007669"/>
    <property type="project" value="InterPro"/>
</dbReference>
<organism evidence="11 12">
    <name type="scientific">Massariosphaeria phaeospora</name>
    <dbReference type="NCBI Taxonomy" id="100035"/>
    <lineage>
        <taxon>Eukaryota</taxon>
        <taxon>Fungi</taxon>
        <taxon>Dikarya</taxon>
        <taxon>Ascomycota</taxon>
        <taxon>Pezizomycotina</taxon>
        <taxon>Dothideomycetes</taxon>
        <taxon>Pleosporomycetidae</taxon>
        <taxon>Pleosporales</taxon>
        <taxon>Pleosporales incertae sedis</taxon>
        <taxon>Massariosphaeria</taxon>
    </lineage>
</organism>
<dbReference type="GO" id="GO:0005834">
    <property type="term" value="C:heterotrimeric G-protein complex"/>
    <property type="evidence" value="ECO:0007669"/>
    <property type="project" value="InterPro"/>
</dbReference>
<dbReference type="GO" id="GO:0003924">
    <property type="term" value="F:GTPase activity"/>
    <property type="evidence" value="ECO:0007669"/>
    <property type="project" value="InterPro"/>
</dbReference>
<feature type="region of interest" description="Disordered" evidence="10">
    <location>
        <begin position="573"/>
        <end position="614"/>
    </location>
</feature>
<dbReference type="Proteomes" id="UP000481861">
    <property type="component" value="Unassembled WGS sequence"/>
</dbReference>
<dbReference type="GO" id="GO:0001664">
    <property type="term" value="F:G protein-coupled receptor binding"/>
    <property type="evidence" value="ECO:0007669"/>
    <property type="project" value="InterPro"/>
</dbReference>
<name>A0A7C8I386_9PLEO</name>
<evidence type="ECO:0000256" key="8">
    <source>
        <dbReference type="ARBA" id="ARBA00023224"/>
    </source>
</evidence>
<keyword evidence="6" id="KW-0342">GTP-binding</keyword>
<dbReference type="InterPro" id="IPR002975">
    <property type="entry name" value="Fungi_Gprotein_alpha"/>
</dbReference>
<evidence type="ECO:0000256" key="2">
    <source>
        <dbReference type="ARBA" id="ARBA00022707"/>
    </source>
</evidence>
<feature type="compositionally biased region" description="Polar residues" evidence="10">
    <location>
        <begin position="573"/>
        <end position="585"/>
    </location>
</feature>
<dbReference type="Pfam" id="PF00503">
    <property type="entry name" value="G-alpha"/>
    <property type="match status" value="1"/>
</dbReference>
<reference evidence="11 12" key="1">
    <citation type="submission" date="2020-01" db="EMBL/GenBank/DDBJ databases">
        <authorList>
            <consortium name="DOE Joint Genome Institute"/>
            <person name="Haridas S."/>
            <person name="Albert R."/>
            <person name="Binder M."/>
            <person name="Bloem J."/>
            <person name="Labutti K."/>
            <person name="Salamov A."/>
            <person name="Andreopoulos B."/>
            <person name="Baker S.E."/>
            <person name="Barry K."/>
            <person name="Bills G."/>
            <person name="Bluhm B.H."/>
            <person name="Cannon C."/>
            <person name="Castanera R."/>
            <person name="Culley D.E."/>
            <person name="Daum C."/>
            <person name="Ezra D."/>
            <person name="Gonzalez J.B."/>
            <person name="Henrissat B."/>
            <person name="Kuo A."/>
            <person name="Liang C."/>
            <person name="Lipzen A."/>
            <person name="Lutzoni F."/>
            <person name="Magnuson J."/>
            <person name="Mondo S."/>
            <person name="Nolan M."/>
            <person name="Ohm R."/>
            <person name="Pangilinan J."/>
            <person name="Park H.-J.H."/>
            <person name="Ramirez L."/>
            <person name="Alfaro M."/>
            <person name="Sun H."/>
            <person name="Tritt A."/>
            <person name="Yoshinaga Y."/>
            <person name="Zwiers L.-H.L."/>
            <person name="Turgeon B.G."/>
            <person name="Goodwin S.B."/>
            <person name="Spatafora J.W."/>
            <person name="Crous P.W."/>
            <person name="Grigoriev I.V."/>
        </authorList>
    </citation>
    <scope>NUCLEOTIDE SEQUENCE [LARGE SCALE GENOMIC DNA]</scope>
    <source>
        <strain evidence="11 12">CBS 611.86</strain>
    </source>
</reference>
<dbReference type="InterPro" id="IPR001019">
    <property type="entry name" value="Gprotein_alpha_su"/>
</dbReference>
<dbReference type="InterPro" id="IPR027417">
    <property type="entry name" value="P-loop_NTPase"/>
</dbReference>
<comment type="similarity">
    <text evidence="1">Belongs to the G-alpha family. G(q) subfamily.</text>
</comment>
<evidence type="ECO:0000256" key="5">
    <source>
        <dbReference type="ARBA" id="ARBA00022842"/>
    </source>
</evidence>
<dbReference type="GO" id="GO:0046872">
    <property type="term" value="F:metal ion binding"/>
    <property type="evidence" value="ECO:0007669"/>
    <property type="project" value="UniProtKB-KW"/>
</dbReference>
<dbReference type="AlphaFoldDB" id="A0A7C8I386"/>
<evidence type="ECO:0000256" key="6">
    <source>
        <dbReference type="ARBA" id="ARBA00023134"/>
    </source>
</evidence>
<gene>
    <name evidence="11" type="ORF">BDV95DRAFT_679653</name>
</gene>
<keyword evidence="7" id="KW-0564">Palmitate</keyword>
<sequence>MAPNPAAADDKAAWALMGAVGSNIHRLRQSINGLRQLHDRRKDSKGTFINLIAQLTALKTSLAEMQDWMHYGINNMHSQLLTDLDLLMNSCKLLVRELDSLTAKLQQPDHDITDCAIKLKFAVGRRSMTRLRVVAKRQTDAVNLLLAACKCHATAQRKILLHKSRQIRKEDASSLATLVRMSKWNARCINALSQLSRTIQWFRLLFYFKLFKKDPDETPTEEDYLDAAAVMRSEAIDRKLEEDATMFRRETKLVLMGMVNSGKELIMRQMKCIYAEGYPREERVEYRQAIRKTIRLLVHSMIDLLKDTGVPLPEDLNQDFAVLLHEVETVDMDRITPAAVHSIENIWRSTEFSTLYIKNFEIDFPQYADYFVHELARMGATDYVPTETDIVRLNHSMGGGIKELRFTWNELDVHLFNISGYIPDQFRKRWFHQLEDASALMYCVDISMYDRPYLGQSTESQLLDDFATFESWANSPKFSGSSVILVLNNFSRFREKLKHAPLSTFFPDHFPGDDPETAARQYILRRFKDVNRNRLSIYSFWVDLDMSDNHHLYAALKKTLSHIQQRKARSEIWETTSSAGRNTPASKGLGVHGRNRVLSTSRSGRPTSRTFVEA</sequence>
<evidence type="ECO:0000313" key="12">
    <source>
        <dbReference type="Proteomes" id="UP000481861"/>
    </source>
</evidence>
<evidence type="ECO:0000256" key="1">
    <source>
        <dbReference type="ARBA" id="ARBA00007976"/>
    </source>
</evidence>
<dbReference type="FunFam" id="3.40.50.300:FF:000692">
    <property type="entry name" value="Guanine nucleotide-binding protein subunit alpha"/>
    <property type="match status" value="1"/>
</dbReference>
<dbReference type="Gene3D" id="1.10.400.10">
    <property type="entry name" value="GI Alpha 1, domain 2-like"/>
    <property type="match status" value="1"/>
</dbReference>
<keyword evidence="12" id="KW-1185">Reference proteome</keyword>
<evidence type="ECO:0000313" key="11">
    <source>
        <dbReference type="EMBL" id="KAF2866972.1"/>
    </source>
</evidence>
<dbReference type="PANTHER" id="PTHR10218:SF369">
    <property type="entry name" value="GUANINE NUCLEOTIDE-BINDING PROTEIN ALPHA-2 SUBUNIT"/>
    <property type="match status" value="1"/>
</dbReference>
<keyword evidence="5" id="KW-0460">Magnesium</keyword>
<evidence type="ECO:0000256" key="9">
    <source>
        <dbReference type="ARBA" id="ARBA00023288"/>
    </source>
</evidence>
<keyword evidence="3" id="KW-0479">Metal-binding</keyword>
<dbReference type="PRINTS" id="PR00318">
    <property type="entry name" value="GPROTEINA"/>
</dbReference>
<dbReference type="PANTHER" id="PTHR10218">
    <property type="entry name" value="GTP-BINDING PROTEIN ALPHA SUBUNIT"/>
    <property type="match status" value="1"/>
</dbReference>
<dbReference type="EMBL" id="JAADJZ010000025">
    <property type="protein sequence ID" value="KAF2866972.1"/>
    <property type="molecule type" value="Genomic_DNA"/>
</dbReference>
<keyword evidence="4" id="KW-0547">Nucleotide-binding</keyword>
<proteinExistence type="inferred from homology"/>
<evidence type="ECO:0000256" key="10">
    <source>
        <dbReference type="SAM" id="MobiDB-lite"/>
    </source>
</evidence>
<dbReference type="Gene3D" id="3.40.50.300">
    <property type="entry name" value="P-loop containing nucleotide triphosphate hydrolases"/>
    <property type="match status" value="1"/>
</dbReference>
<evidence type="ECO:0000256" key="3">
    <source>
        <dbReference type="ARBA" id="ARBA00022723"/>
    </source>
</evidence>
<keyword evidence="2" id="KW-0519">Myristate</keyword>
<protein>
    <submittedName>
        <fullName evidence="11">Guanine nucleotide-binding protein-like protein alpha-3 subunit</fullName>
    </submittedName>
</protein>
<keyword evidence="8" id="KW-0807">Transducer</keyword>
<evidence type="ECO:0000256" key="7">
    <source>
        <dbReference type="ARBA" id="ARBA00023139"/>
    </source>
</evidence>